<keyword evidence="1" id="KW-0472">Membrane</keyword>
<feature type="transmembrane region" description="Helical" evidence="1">
    <location>
        <begin position="5"/>
        <end position="26"/>
    </location>
</feature>
<evidence type="ECO:0000313" key="2">
    <source>
        <dbReference type="EMBL" id="KEA58852.1"/>
    </source>
</evidence>
<dbReference type="AlphaFoldDB" id="A0A071MDF4"/>
<protein>
    <submittedName>
        <fullName evidence="2">Uncharacterized protein</fullName>
    </submittedName>
</protein>
<sequence length="171" mass="18592">MKKALYLIILVLAIASIIGLGVGILVELDRLFFSGARSGIPSMAVSLPSLIVTIAALRGLGNHVTAKLERQVQRVASAGFHPTVEASAPTEGQYVGISPETGSVVVIDEKKGVAKQLPISKVSRWEFDDAERGKTYLILWFNDYRLPSTRVLVPRRSIDDTASRLQMTLGF</sequence>
<name>A0A071MDF4_9BURK</name>
<evidence type="ECO:0000256" key="1">
    <source>
        <dbReference type="SAM" id="Phobius"/>
    </source>
</evidence>
<organism evidence="2">
    <name type="scientific">Burkholderia cenocepacia</name>
    <dbReference type="NCBI Taxonomy" id="95486"/>
    <lineage>
        <taxon>Bacteria</taxon>
        <taxon>Pseudomonadati</taxon>
        <taxon>Pseudomonadota</taxon>
        <taxon>Betaproteobacteria</taxon>
        <taxon>Burkholderiales</taxon>
        <taxon>Burkholderiaceae</taxon>
        <taxon>Burkholderia</taxon>
        <taxon>Burkholderia cepacia complex</taxon>
    </lineage>
</organism>
<dbReference type="OrthoDB" id="9034827at2"/>
<proteinExistence type="predicted"/>
<reference evidence="2" key="1">
    <citation type="submission" date="2014-04" db="EMBL/GenBank/DDBJ databases">
        <title>In planta biocontrol of soil-borne Fusarium wilt of banana through a plant endophytic bacterium, Burkholderia cenocepacia 869T2.</title>
        <authorList>
            <person name="Ho Y.-N."/>
            <person name="Chiang H.-M."/>
            <person name="Chao C.-P."/>
            <person name="Su C.-C."/>
            <person name="Hsu H.-F."/>
            <person name="Guo C.-T."/>
            <person name="Hsieh J.-L."/>
            <person name="Huang C.-C."/>
        </authorList>
    </citation>
    <scope>NUCLEOTIDE SEQUENCE [LARGE SCALE GENOMIC DNA]</scope>
    <source>
        <strain evidence="2">869T2</strain>
    </source>
</reference>
<keyword evidence="1" id="KW-1133">Transmembrane helix</keyword>
<dbReference type="EMBL" id="JJOA01000012">
    <property type="protein sequence ID" value="KEA58852.1"/>
    <property type="molecule type" value="Genomic_DNA"/>
</dbReference>
<keyword evidence="1" id="KW-0812">Transmembrane</keyword>
<gene>
    <name evidence="2" type="ORF">DT99_13675</name>
</gene>
<comment type="caution">
    <text evidence="2">The sequence shown here is derived from an EMBL/GenBank/DDBJ whole genome shotgun (WGS) entry which is preliminary data.</text>
</comment>
<feature type="transmembrane region" description="Helical" evidence="1">
    <location>
        <begin position="38"/>
        <end position="60"/>
    </location>
</feature>
<accession>A0A071MDF4</accession>